<dbReference type="AlphaFoldDB" id="A0A9Q1H7Z8"/>
<dbReference type="EMBL" id="JAIZAY010000007">
    <property type="protein sequence ID" value="KAJ8039087.1"/>
    <property type="molecule type" value="Genomic_DNA"/>
</dbReference>
<evidence type="ECO:0000313" key="1">
    <source>
        <dbReference type="EMBL" id="KAJ8039087.1"/>
    </source>
</evidence>
<proteinExistence type="predicted"/>
<dbReference type="OrthoDB" id="7387685at2759"/>
<keyword evidence="2" id="KW-1185">Reference proteome</keyword>
<evidence type="ECO:0000313" key="2">
    <source>
        <dbReference type="Proteomes" id="UP001152320"/>
    </source>
</evidence>
<dbReference type="PANTHER" id="PTHR46704:SF1">
    <property type="entry name" value="TELOMERE LENGTH REGULATION PROTEIN TEL2 HOMOLOG"/>
    <property type="match status" value="1"/>
</dbReference>
<dbReference type="Proteomes" id="UP001152320">
    <property type="component" value="Chromosome 7"/>
</dbReference>
<organism evidence="1 2">
    <name type="scientific">Holothuria leucospilota</name>
    <name type="common">Black long sea cucumber</name>
    <name type="synonym">Mertensiothuria leucospilota</name>
    <dbReference type="NCBI Taxonomy" id="206669"/>
    <lineage>
        <taxon>Eukaryota</taxon>
        <taxon>Metazoa</taxon>
        <taxon>Echinodermata</taxon>
        <taxon>Eleutherozoa</taxon>
        <taxon>Echinozoa</taxon>
        <taxon>Holothuroidea</taxon>
        <taxon>Aspidochirotacea</taxon>
        <taxon>Aspidochirotida</taxon>
        <taxon>Holothuriidae</taxon>
        <taxon>Holothuria</taxon>
    </lineage>
</organism>
<accession>A0A9Q1H7Z8</accession>
<gene>
    <name evidence="1" type="ORF">HOLleu_16699</name>
</gene>
<reference evidence="1" key="1">
    <citation type="submission" date="2021-10" db="EMBL/GenBank/DDBJ databases">
        <title>Tropical sea cucumber genome reveals ecological adaptation and Cuvierian tubules defense mechanism.</title>
        <authorList>
            <person name="Chen T."/>
        </authorList>
    </citation>
    <scope>NUCLEOTIDE SEQUENCE</scope>
    <source>
        <strain evidence="1">Nanhai2018</strain>
        <tissue evidence="1">Muscle</tissue>
    </source>
</reference>
<name>A0A9Q1H7Z8_HOLLE</name>
<comment type="caution">
    <text evidence="1">The sequence shown here is derived from an EMBL/GenBank/DDBJ whole genome shotgun (WGS) entry which is preliminary data.</text>
</comment>
<sequence length="210" mass="23726">MFQALSQIPETFGELAQHIFAQPPNSTRVDFVTDTYQQQSIKNIERERRGTSQDFLIHGHLTRVPSNYKQFLANSSWQTVPTKQLIRLILDEWKEGQVCTEAKRTTGDEEADTRIILHCCHIATQCAPSAIMVRLPDTDVFLLKFSQNISIPLIMDTGVADKRRLIDITSAVNGIDNDMCNAFLSLHAFSGCDTVSSFMRKGIKLDLYVC</sequence>
<dbReference type="PANTHER" id="PTHR46704">
    <property type="entry name" value="CXC DOMAIN-CONTAINING PROTEIN-RELATED"/>
    <property type="match status" value="1"/>
</dbReference>
<protein>
    <submittedName>
        <fullName evidence="1">Uncharacterized protein</fullName>
    </submittedName>
</protein>